<protein>
    <submittedName>
        <fullName evidence="1">RCC1/BLIP-II</fullName>
    </submittedName>
</protein>
<keyword evidence="2" id="KW-1185">Reference proteome</keyword>
<evidence type="ECO:0000313" key="2">
    <source>
        <dbReference type="Proteomes" id="UP000245626"/>
    </source>
</evidence>
<proteinExistence type="predicted"/>
<name>A0ACD0NV85_9BASI</name>
<accession>A0ACD0NV85</accession>
<sequence length="360" mass="40235">MKFCYGFGDNSFGQLGEGLPSEVQLPHPILVTDSPEPGSYPEDFEIFASNRSQSLIKVDSSRPEQPNSRRDHFLCLGFNPQDEGSASKTQFELGVRSDAKRFVGGENFTLFLDFEGKLCDVETLENLNGDCRWKDVAMDNTGRLLAIDDRGKAYLFKDVADLREFDGTRRSPLMAFDPKAPTASRVDRNKEPVDPHFSKVSSGWSHFLLLTSQDDTLGERQPHQIYVLGDNRFYQLGVPSSFGHSSNDCKLLPLPFFSLSEGFPSKVSKIATGGRHNCVLTFDGDLYVWGWNEQGQLGLRSRNEEDQGRAIPQPTLVQLYDDQGDEVELDVKDVDCGSCHTIIVTENGDVWVTGCKSDHF</sequence>
<dbReference type="EMBL" id="KZ820010">
    <property type="protein sequence ID" value="PWN49750.1"/>
    <property type="molecule type" value="Genomic_DNA"/>
</dbReference>
<dbReference type="Proteomes" id="UP000245626">
    <property type="component" value="Unassembled WGS sequence"/>
</dbReference>
<reference evidence="1 2" key="1">
    <citation type="journal article" date="2018" name="Mol. Biol. Evol.">
        <title>Broad Genomic Sampling Reveals a Smut Pathogenic Ancestry of the Fungal Clade Ustilaginomycotina.</title>
        <authorList>
            <person name="Kijpornyongpan T."/>
            <person name="Mondo S.J."/>
            <person name="Barry K."/>
            <person name="Sandor L."/>
            <person name="Lee J."/>
            <person name="Lipzen A."/>
            <person name="Pangilinan J."/>
            <person name="LaButti K."/>
            <person name="Hainaut M."/>
            <person name="Henrissat B."/>
            <person name="Grigoriev I.V."/>
            <person name="Spatafora J.W."/>
            <person name="Aime M.C."/>
        </authorList>
    </citation>
    <scope>NUCLEOTIDE SEQUENCE [LARGE SCALE GENOMIC DNA]</scope>
    <source>
        <strain evidence="1 2">SA 807</strain>
    </source>
</reference>
<organism evidence="1 2">
    <name type="scientific">Violaceomyces palustris</name>
    <dbReference type="NCBI Taxonomy" id="1673888"/>
    <lineage>
        <taxon>Eukaryota</taxon>
        <taxon>Fungi</taxon>
        <taxon>Dikarya</taxon>
        <taxon>Basidiomycota</taxon>
        <taxon>Ustilaginomycotina</taxon>
        <taxon>Ustilaginomycetes</taxon>
        <taxon>Violaceomycetales</taxon>
        <taxon>Violaceomycetaceae</taxon>
        <taxon>Violaceomyces</taxon>
    </lineage>
</organism>
<evidence type="ECO:0000313" key="1">
    <source>
        <dbReference type="EMBL" id="PWN49750.1"/>
    </source>
</evidence>
<gene>
    <name evidence="1" type="ORF">IE53DRAFT_369503</name>
</gene>